<keyword evidence="3" id="KW-1185">Reference proteome</keyword>
<keyword evidence="1" id="KW-0812">Transmembrane</keyword>
<dbReference type="AlphaFoldDB" id="A0A7J7M9N2"/>
<reference evidence="2 3" key="1">
    <citation type="journal article" date="2020" name="IScience">
        <title>Genome Sequencing of the Endangered Kingdonia uniflora (Circaeasteraceae, Ranunculales) Reveals Potential Mechanisms of Evolutionary Specialization.</title>
        <authorList>
            <person name="Sun Y."/>
            <person name="Deng T."/>
            <person name="Zhang A."/>
            <person name="Moore M.J."/>
            <person name="Landis J.B."/>
            <person name="Lin N."/>
            <person name="Zhang H."/>
            <person name="Zhang X."/>
            <person name="Huang J."/>
            <person name="Zhang X."/>
            <person name="Sun H."/>
            <person name="Wang H."/>
        </authorList>
    </citation>
    <scope>NUCLEOTIDE SEQUENCE [LARGE SCALE GENOMIC DNA]</scope>
    <source>
        <strain evidence="2">TB1705</strain>
        <tissue evidence="2">Leaf</tissue>
    </source>
</reference>
<accession>A0A7J7M9N2</accession>
<feature type="transmembrane region" description="Helical" evidence="1">
    <location>
        <begin position="15"/>
        <end position="39"/>
    </location>
</feature>
<keyword evidence="1" id="KW-1133">Transmembrane helix</keyword>
<evidence type="ECO:0000256" key="1">
    <source>
        <dbReference type="SAM" id="Phobius"/>
    </source>
</evidence>
<dbReference type="Proteomes" id="UP000541444">
    <property type="component" value="Unassembled WGS sequence"/>
</dbReference>
<comment type="caution">
    <text evidence="2">The sequence shown here is derived from an EMBL/GenBank/DDBJ whole genome shotgun (WGS) entry which is preliminary data.</text>
</comment>
<evidence type="ECO:0000313" key="3">
    <source>
        <dbReference type="Proteomes" id="UP000541444"/>
    </source>
</evidence>
<keyword evidence="1" id="KW-0472">Membrane</keyword>
<organism evidence="2 3">
    <name type="scientific">Kingdonia uniflora</name>
    <dbReference type="NCBI Taxonomy" id="39325"/>
    <lineage>
        <taxon>Eukaryota</taxon>
        <taxon>Viridiplantae</taxon>
        <taxon>Streptophyta</taxon>
        <taxon>Embryophyta</taxon>
        <taxon>Tracheophyta</taxon>
        <taxon>Spermatophyta</taxon>
        <taxon>Magnoliopsida</taxon>
        <taxon>Ranunculales</taxon>
        <taxon>Circaeasteraceae</taxon>
        <taxon>Kingdonia</taxon>
    </lineage>
</organism>
<dbReference type="EMBL" id="JACGCM010001686">
    <property type="protein sequence ID" value="KAF6151601.1"/>
    <property type="molecule type" value="Genomic_DNA"/>
</dbReference>
<proteinExistence type="predicted"/>
<sequence>MVRLISMDYVLSSMVLTYLVMVQQDGYIDSLFILILAMIKHRTKEYEYAKFQDKEKVITLTKLHNLH</sequence>
<gene>
    <name evidence="2" type="ORF">GIB67_021787</name>
</gene>
<evidence type="ECO:0000313" key="2">
    <source>
        <dbReference type="EMBL" id="KAF6151601.1"/>
    </source>
</evidence>
<name>A0A7J7M9N2_9MAGN</name>
<protein>
    <submittedName>
        <fullName evidence="2">Uncharacterized protein</fullName>
    </submittedName>
</protein>